<evidence type="ECO:0000313" key="2">
    <source>
        <dbReference type="Proteomes" id="UP000887159"/>
    </source>
</evidence>
<dbReference type="Proteomes" id="UP000887159">
    <property type="component" value="Unassembled WGS sequence"/>
</dbReference>
<dbReference type="Gene3D" id="3.30.420.10">
    <property type="entry name" value="Ribonuclease H-like superfamily/Ribonuclease H"/>
    <property type="match status" value="1"/>
</dbReference>
<sequence length="252" mass="28818">MMLRVVVYHASSPQVQVHFSGWAMSTQPFVPTAKNPEGPELTKNGHQHDRQVAKVMPTWLYHQDFDKFEFNHHSSDAFKQLRCAGDFSLSDDDQCRDILHCIRRRLLRKRFKTASKEQNAGDEVRGAFRQRIPGTTLCSTLWQGIKSDITTSNQYSANLQWKHPEIYIGPRSKFSLNLKGDVDGIFRLEAIKTKGPDILLSDVIILYDNTMQHVAKVCVKALASKNRKFWNSPDLSPSEYHICGLVKKSRMG</sequence>
<organism evidence="1 2">
    <name type="scientific">Trichonephila clavipes</name>
    <name type="common">Golden silk orbweaver</name>
    <name type="synonym">Nephila clavipes</name>
    <dbReference type="NCBI Taxonomy" id="2585209"/>
    <lineage>
        <taxon>Eukaryota</taxon>
        <taxon>Metazoa</taxon>
        <taxon>Ecdysozoa</taxon>
        <taxon>Arthropoda</taxon>
        <taxon>Chelicerata</taxon>
        <taxon>Arachnida</taxon>
        <taxon>Araneae</taxon>
        <taxon>Araneomorphae</taxon>
        <taxon>Entelegynae</taxon>
        <taxon>Araneoidea</taxon>
        <taxon>Nephilidae</taxon>
        <taxon>Trichonephila</taxon>
    </lineage>
</organism>
<protein>
    <submittedName>
        <fullName evidence="1">Uncharacterized protein</fullName>
    </submittedName>
</protein>
<accession>A0A8X6RA59</accession>
<evidence type="ECO:0000313" key="1">
    <source>
        <dbReference type="EMBL" id="GFX88909.1"/>
    </source>
</evidence>
<dbReference type="GO" id="GO:0003676">
    <property type="term" value="F:nucleic acid binding"/>
    <property type="evidence" value="ECO:0007669"/>
    <property type="project" value="InterPro"/>
</dbReference>
<dbReference type="InterPro" id="IPR036397">
    <property type="entry name" value="RNaseH_sf"/>
</dbReference>
<name>A0A8X6RA59_TRICX</name>
<reference evidence="1" key="1">
    <citation type="submission" date="2020-08" db="EMBL/GenBank/DDBJ databases">
        <title>Multicomponent nature underlies the extraordinary mechanical properties of spider dragline silk.</title>
        <authorList>
            <person name="Kono N."/>
            <person name="Nakamura H."/>
            <person name="Mori M."/>
            <person name="Yoshida Y."/>
            <person name="Ohtoshi R."/>
            <person name="Malay A.D."/>
            <person name="Moran D.A.P."/>
            <person name="Tomita M."/>
            <person name="Numata K."/>
            <person name="Arakawa K."/>
        </authorList>
    </citation>
    <scope>NUCLEOTIDE SEQUENCE</scope>
</reference>
<keyword evidence="2" id="KW-1185">Reference proteome</keyword>
<proteinExistence type="predicted"/>
<comment type="caution">
    <text evidence="1">The sequence shown here is derived from an EMBL/GenBank/DDBJ whole genome shotgun (WGS) entry which is preliminary data.</text>
</comment>
<gene>
    <name evidence="1" type="ORF">TNCV_2576161</name>
</gene>
<dbReference type="AlphaFoldDB" id="A0A8X6RA59"/>
<dbReference type="EMBL" id="BMAU01021062">
    <property type="protein sequence ID" value="GFX88909.1"/>
    <property type="molecule type" value="Genomic_DNA"/>
</dbReference>